<dbReference type="InterPro" id="IPR006808">
    <property type="entry name" value="ATP_synth_F0_gsu_mt"/>
</dbReference>
<reference evidence="10" key="1">
    <citation type="submission" date="2023-03" db="EMBL/GenBank/DDBJ databases">
        <title>Mating type loci evolution in Malassezia.</title>
        <authorList>
            <person name="Coelho M.A."/>
        </authorList>
    </citation>
    <scope>NUCLEOTIDE SEQUENCE</scope>
    <source>
        <strain evidence="10">CBS 7876</strain>
    </source>
</reference>
<evidence type="ECO:0000256" key="6">
    <source>
        <dbReference type="ARBA" id="ARBA00023065"/>
    </source>
</evidence>
<comment type="similarity">
    <text evidence="2">Belongs to the ATPase g subunit family.</text>
</comment>
<comment type="subcellular location">
    <subcellularLocation>
        <location evidence="1">Mitochondrion membrane</location>
    </subcellularLocation>
</comment>
<keyword evidence="3" id="KW-0813">Transport</keyword>
<keyword evidence="7" id="KW-0496">Mitochondrion</keyword>
<dbReference type="GO" id="GO:0015078">
    <property type="term" value="F:proton transmembrane transporter activity"/>
    <property type="evidence" value="ECO:0007669"/>
    <property type="project" value="InterPro"/>
</dbReference>
<keyword evidence="5" id="KW-0375">Hydrogen ion transport</keyword>
<keyword evidence="6" id="KW-0406">Ion transport</keyword>
<gene>
    <name evidence="10" type="ORF">MOBT1_001016</name>
</gene>
<dbReference type="Proteomes" id="UP001214603">
    <property type="component" value="Chromosome 1"/>
</dbReference>
<evidence type="ECO:0000256" key="8">
    <source>
        <dbReference type="ARBA" id="ARBA00023136"/>
    </source>
</evidence>
<evidence type="ECO:0000256" key="5">
    <source>
        <dbReference type="ARBA" id="ARBA00022781"/>
    </source>
</evidence>
<sequence>MIRGATPLSQASRLASRQSVRAYSSAPSSGNGMMERAQQMGSQIAKSAERLLGGWSEPIMYNLRVAGSLLKQVYITEKLAPPTNASVWASAYRQMFANVSNLSWWTHTLPAGEWRRVLLYGTEAVGIFAIGEIIGKRSLVGYKLNTNGKDHGHH</sequence>
<evidence type="ECO:0000256" key="1">
    <source>
        <dbReference type="ARBA" id="ARBA00004325"/>
    </source>
</evidence>
<accession>A0AAF0DYJ6</accession>
<dbReference type="GO" id="GO:0015986">
    <property type="term" value="P:proton motive force-driven ATP synthesis"/>
    <property type="evidence" value="ECO:0007669"/>
    <property type="project" value="InterPro"/>
</dbReference>
<evidence type="ECO:0000256" key="9">
    <source>
        <dbReference type="ARBA" id="ARBA00023310"/>
    </source>
</evidence>
<name>A0AAF0DYJ6_9BASI</name>
<dbReference type="Pfam" id="PF04718">
    <property type="entry name" value="ATP-synt_G"/>
    <property type="match status" value="1"/>
</dbReference>
<evidence type="ECO:0000256" key="7">
    <source>
        <dbReference type="ARBA" id="ARBA00023128"/>
    </source>
</evidence>
<evidence type="ECO:0000256" key="2">
    <source>
        <dbReference type="ARBA" id="ARBA00005699"/>
    </source>
</evidence>
<dbReference type="GO" id="GO:0045259">
    <property type="term" value="C:proton-transporting ATP synthase complex"/>
    <property type="evidence" value="ECO:0007669"/>
    <property type="project" value="UniProtKB-KW"/>
</dbReference>
<keyword evidence="11" id="KW-1185">Reference proteome</keyword>
<dbReference type="EMBL" id="CP119934">
    <property type="protein sequence ID" value="WFD02334.1"/>
    <property type="molecule type" value="Genomic_DNA"/>
</dbReference>
<evidence type="ECO:0000256" key="3">
    <source>
        <dbReference type="ARBA" id="ARBA00022448"/>
    </source>
</evidence>
<dbReference type="GO" id="GO:0031966">
    <property type="term" value="C:mitochondrial membrane"/>
    <property type="evidence" value="ECO:0007669"/>
    <property type="project" value="UniProtKB-SubCell"/>
</dbReference>
<protein>
    <submittedName>
        <fullName evidence="10">Uncharacterized protein</fullName>
    </submittedName>
</protein>
<dbReference type="AlphaFoldDB" id="A0AAF0DYJ6"/>
<keyword evidence="9" id="KW-0066">ATP synthesis</keyword>
<proteinExistence type="inferred from homology"/>
<evidence type="ECO:0000313" key="11">
    <source>
        <dbReference type="Proteomes" id="UP001214603"/>
    </source>
</evidence>
<evidence type="ECO:0000256" key="4">
    <source>
        <dbReference type="ARBA" id="ARBA00022547"/>
    </source>
</evidence>
<keyword evidence="4" id="KW-0138">CF(0)</keyword>
<evidence type="ECO:0000313" key="10">
    <source>
        <dbReference type="EMBL" id="WFD02334.1"/>
    </source>
</evidence>
<organism evidence="10 11">
    <name type="scientific">Malassezia obtusa</name>
    <dbReference type="NCBI Taxonomy" id="76774"/>
    <lineage>
        <taxon>Eukaryota</taxon>
        <taxon>Fungi</taxon>
        <taxon>Dikarya</taxon>
        <taxon>Basidiomycota</taxon>
        <taxon>Ustilaginomycotina</taxon>
        <taxon>Malasseziomycetes</taxon>
        <taxon>Malasseziales</taxon>
        <taxon>Malasseziaceae</taxon>
        <taxon>Malassezia</taxon>
    </lineage>
</organism>
<keyword evidence="8" id="KW-0472">Membrane</keyword>